<evidence type="ECO:0000313" key="11">
    <source>
        <dbReference type="Proteomes" id="UP000188357"/>
    </source>
</evidence>
<dbReference type="STRING" id="1945521.A1232T_01484"/>
<gene>
    <name evidence="8 10" type="primary">menA</name>
    <name evidence="10" type="ORF">A1232T_01484</name>
</gene>
<evidence type="ECO:0000256" key="4">
    <source>
        <dbReference type="ARBA" id="ARBA00022679"/>
    </source>
</evidence>
<sequence>MNKPPASSSAKALLQATRPRTFPLAIASIICGNGLALSQLASSTSISGHNLVVFALTLWVALALQILSNLANDYGDGVKGTDNFRDANSPERMTAQGLLQPSQFKRLIFGWALITFVSGVALIAIGFDNLRDFLIFLGFGILAIIAAMAYTMGKRPYGYRAMGEVAVLIFFGWLAVLGSIYLQTGQILLNHLVPATGCGGLAACVLFVNNMRDIYSDKQAGKITLAVLLGSKRMRMGYALLMLLSILCYLLYGVIYNSYSLLWLLALPLIVKHLAVIYSAKPVDNTPGFTTVNDNSRVNTVLIGSQLKVIVKLTLIINLLFVLGIGLRHLF</sequence>
<dbReference type="PANTHER" id="PTHR13929:SF0">
    <property type="entry name" value="UBIA PRENYLTRANSFERASE DOMAIN-CONTAINING PROTEIN 1"/>
    <property type="match status" value="1"/>
</dbReference>
<dbReference type="AlphaFoldDB" id="A0A1R4GVA2"/>
<feature type="transmembrane region" description="Helical" evidence="8">
    <location>
        <begin position="47"/>
        <end position="67"/>
    </location>
</feature>
<feature type="transmembrane region" description="Helical" evidence="8">
    <location>
        <begin position="309"/>
        <end position="327"/>
    </location>
</feature>
<evidence type="ECO:0000256" key="6">
    <source>
        <dbReference type="ARBA" id="ARBA00022989"/>
    </source>
</evidence>
<dbReference type="Pfam" id="PF01040">
    <property type="entry name" value="UbiA"/>
    <property type="match status" value="1"/>
</dbReference>
<name>A0A1R4GVA2_9GAMM</name>
<comment type="function">
    <text evidence="8">Conversion of 1,4-dihydroxy-2-naphthoate (DHNA) to demethylmenaquinone (DMK).</text>
</comment>
<dbReference type="GO" id="GO:0005886">
    <property type="term" value="C:plasma membrane"/>
    <property type="evidence" value="ECO:0007669"/>
    <property type="project" value="UniProtKB-SubCell"/>
</dbReference>
<organism evidence="10 11">
    <name type="scientific">Psychrobacter piechaudii</name>
    <dbReference type="NCBI Taxonomy" id="1945521"/>
    <lineage>
        <taxon>Bacteria</taxon>
        <taxon>Pseudomonadati</taxon>
        <taxon>Pseudomonadota</taxon>
        <taxon>Gammaproteobacteria</taxon>
        <taxon>Moraxellales</taxon>
        <taxon>Moraxellaceae</taxon>
        <taxon>Psychrobacter</taxon>
    </lineage>
</organism>
<dbReference type="GO" id="GO:0042371">
    <property type="term" value="P:vitamin K biosynthetic process"/>
    <property type="evidence" value="ECO:0007669"/>
    <property type="project" value="TreeGrafter"/>
</dbReference>
<evidence type="ECO:0000256" key="3">
    <source>
        <dbReference type="ARBA" id="ARBA00022475"/>
    </source>
</evidence>
<keyword evidence="5 8" id="KW-0812">Transmembrane</keyword>
<feature type="transmembrane region" description="Helical" evidence="8">
    <location>
        <begin position="188"/>
        <end position="208"/>
    </location>
</feature>
<protein>
    <recommendedName>
        <fullName evidence="8 9">1,4-dihydroxy-2-naphthoate octaprenyltransferase</fullName>
        <shortName evidence="8">DHNA-octaprenyltransferase</shortName>
        <ecNumber evidence="8 9">2.5.1.74</ecNumber>
    </recommendedName>
</protein>
<keyword evidence="7 8" id="KW-0472">Membrane</keyword>
<dbReference type="InterPro" id="IPR026046">
    <property type="entry name" value="UBIAD1"/>
</dbReference>
<comment type="catalytic activity">
    <reaction evidence="8">
        <text>an all-trans-polyprenyl diphosphate + 1,4-dihydroxy-2-naphthoate + H(+) = a 2-demethylmenaquinol + CO2 + diphosphate</text>
        <dbReference type="Rhea" id="RHEA:26478"/>
        <dbReference type="Rhea" id="RHEA-COMP:9563"/>
        <dbReference type="Rhea" id="RHEA-COMP:9564"/>
        <dbReference type="ChEBI" id="CHEBI:11173"/>
        <dbReference type="ChEBI" id="CHEBI:15378"/>
        <dbReference type="ChEBI" id="CHEBI:16526"/>
        <dbReference type="ChEBI" id="CHEBI:33019"/>
        <dbReference type="ChEBI" id="CHEBI:55437"/>
        <dbReference type="ChEBI" id="CHEBI:58914"/>
        <dbReference type="EC" id="2.5.1.74"/>
    </reaction>
</comment>
<comment type="similarity">
    <text evidence="8">Belongs to the MenA family. Type 1 subfamily.</text>
</comment>
<feature type="transmembrane region" description="Helical" evidence="8">
    <location>
        <begin position="261"/>
        <end position="280"/>
    </location>
</feature>
<comment type="subcellular location">
    <subcellularLocation>
        <location evidence="8">Cell membrane</location>
        <topology evidence="8">Multi-pass membrane protein</topology>
    </subcellularLocation>
    <subcellularLocation>
        <location evidence="1">Membrane</location>
        <topology evidence="1">Multi-pass membrane protein</topology>
    </subcellularLocation>
</comment>
<comment type="pathway">
    <text evidence="8">Quinol/quinone metabolism; menaquinone biosynthesis; menaquinol from 1,4-dihydroxy-2-naphthoate: step 1/2.</text>
</comment>
<dbReference type="PANTHER" id="PTHR13929">
    <property type="entry name" value="1,4-DIHYDROXY-2-NAPHTHOATE OCTAPRENYLTRANSFERASE"/>
    <property type="match status" value="1"/>
</dbReference>
<dbReference type="EMBL" id="FUGE01000144">
    <property type="protein sequence ID" value="SJM72005.1"/>
    <property type="molecule type" value="Genomic_DNA"/>
</dbReference>
<keyword evidence="2 8" id="KW-0474">Menaquinone biosynthesis</keyword>
<proteinExistence type="inferred from homology"/>
<evidence type="ECO:0000256" key="7">
    <source>
        <dbReference type="ARBA" id="ARBA00023136"/>
    </source>
</evidence>
<feature type="transmembrane region" description="Helical" evidence="8">
    <location>
        <begin position="165"/>
        <end position="182"/>
    </location>
</feature>
<dbReference type="PIRSF" id="PIRSF005355">
    <property type="entry name" value="UBIAD1"/>
    <property type="match status" value="1"/>
</dbReference>
<dbReference type="NCBIfam" id="TIGR00751">
    <property type="entry name" value="menA"/>
    <property type="match status" value="1"/>
</dbReference>
<dbReference type="GO" id="GO:0046428">
    <property type="term" value="F:1,4-dihydroxy-2-naphthoate polyprenyltransferase activity"/>
    <property type="evidence" value="ECO:0007669"/>
    <property type="project" value="UniProtKB-UniRule"/>
</dbReference>
<evidence type="ECO:0000256" key="8">
    <source>
        <dbReference type="HAMAP-Rule" id="MF_01937"/>
    </source>
</evidence>
<keyword evidence="6 8" id="KW-1133">Transmembrane helix</keyword>
<feature type="transmembrane region" description="Helical" evidence="8">
    <location>
        <begin position="133"/>
        <end position="153"/>
    </location>
</feature>
<dbReference type="UniPathway" id="UPA00079">
    <property type="reaction ID" value="UER00168"/>
</dbReference>
<evidence type="ECO:0000256" key="2">
    <source>
        <dbReference type="ARBA" id="ARBA00022428"/>
    </source>
</evidence>
<accession>A0A1R4GVA2</accession>
<dbReference type="InterPro" id="IPR004657">
    <property type="entry name" value="MenA"/>
</dbReference>
<dbReference type="InterPro" id="IPR000537">
    <property type="entry name" value="UbiA_prenyltransferase"/>
</dbReference>
<keyword evidence="11" id="KW-1185">Reference proteome</keyword>
<dbReference type="EC" id="2.5.1.74" evidence="8 9"/>
<evidence type="ECO:0000256" key="5">
    <source>
        <dbReference type="ARBA" id="ARBA00022692"/>
    </source>
</evidence>
<feature type="transmembrane region" description="Helical" evidence="8">
    <location>
        <begin position="21"/>
        <end position="41"/>
    </location>
</feature>
<keyword evidence="3 8" id="KW-1003">Cell membrane</keyword>
<keyword evidence="4 8" id="KW-0808">Transferase</keyword>
<reference evidence="10 11" key="1">
    <citation type="submission" date="2017-02" db="EMBL/GenBank/DDBJ databases">
        <authorList>
            <person name="Peterson S.W."/>
        </authorList>
    </citation>
    <scope>NUCLEOTIDE SEQUENCE [LARGE SCALE GENOMIC DNA]</scope>
    <source>
        <strain evidence="10">Psychrobacter_piechaudii</strain>
    </source>
</reference>
<dbReference type="OrthoDB" id="9767568at2"/>
<dbReference type="HAMAP" id="MF_01937">
    <property type="entry name" value="MenA_1"/>
    <property type="match status" value="1"/>
</dbReference>
<evidence type="ECO:0000256" key="9">
    <source>
        <dbReference type="NCBIfam" id="TIGR00751"/>
    </source>
</evidence>
<feature type="transmembrane region" description="Helical" evidence="8">
    <location>
        <begin position="238"/>
        <end position="255"/>
    </location>
</feature>
<evidence type="ECO:0000313" key="10">
    <source>
        <dbReference type="EMBL" id="SJM72005.1"/>
    </source>
</evidence>
<dbReference type="Proteomes" id="UP000188357">
    <property type="component" value="Unassembled WGS sequence"/>
</dbReference>
<dbReference type="CDD" id="cd13962">
    <property type="entry name" value="PT_UbiA_UBIAD1"/>
    <property type="match status" value="1"/>
</dbReference>
<evidence type="ECO:0000256" key="1">
    <source>
        <dbReference type="ARBA" id="ARBA00004141"/>
    </source>
</evidence>
<dbReference type="RefSeq" id="WP_077451219.1">
    <property type="nucleotide sequence ID" value="NZ_FUGE01000144.1"/>
</dbReference>
<dbReference type="GO" id="GO:0009234">
    <property type="term" value="P:menaquinone biosynthetic process"/>
    <property type="evidence" value="ECO:0007669"/>
    <property type="project" value="UniProtKB-UniRule"/>
</dbReference>
<feature type="transmembrane region" description="Helical" evidence="8">
    <location>
        <begin position="107"/>
        <end position="127"/>
    </location>
</feature>